<dbReference type="PANTHER" id="PTHR24321">
    <property type="entry name" value="DEHYDROGENASES, SHORT CHAIN"/>
    <property type="match status" value="1"/>
</dbReference>
<dbReference type="PROSITE" id="PS00061">
    <property type="entry name" value="ADH_SHORT"/>
    <property type="match status" value="1"/>
</dbReference>
<evidence type="ECO:0000256" key="1">
    <source>
        <dbReference type="ARBA" id="ARBA00006484"/>
    </source>
</evidence>
<dbReference type="SUPFAM" id="SSF51735">
    <property type="entry name" value="NAD(P)-binding Rossmann-fold domains"/>
    <property type="match status" value="1"/>
</dbReference>
<dbReference type="AlphaFoldDB" id="A0A4Q7KCW9"/>
<dbReference type="Pfam" id="PF13561">
    <property type="entry name" value="adh_short_C2"/>
    <property type="match status" value="1"/>
</dbReference>
<dbReference type="CDD" id="cd05233">
    <property type="entry name" value="SDR_c"/>
    <property type="match status" value="1"/>
</dbReference>
<comment type="similarity">
    <text evidence="1">Belongs to the short-chain dehydrogenases/reductases (SDR) family.</text>
</comment>
<dbReference type="Gene3D" id="3.40.50.720">
    <property type="entry name" value="NAD(P)-binding Rossmann-like Domain"/>
    <property type="match status" value="1"/>
</dbReference>
<dbReference type="NCBIfam" id="NF005559">
    <property type="entry name" value="PRK07231.1"/>
    <property type="match status" value="1"/>
</dbReference>
<dbReference type="InterPro" id="IPR020904">
    <property type="entry name" value="Sc_DH/Rdtase_CS"/>
</dbReference>
<reference evidence="3 4" key="1">
    <citation type="submission" date="2019-02" db="EMBL/GenBank/DDBJ databases">
        <title>Genomic Encyclopedia of Type Strains, Phase IV (KMG-IV): sequencing the most valuable type-strain genomes for metagenomic binning, comparative biology and taxonomic classification.</title>
        <authorList>
            <person name="Goeker M."/>
        </authorList>
    </citation>
    <scope>NUCLEOTIDE SEQUENCE [LARGE SCALE GENOMIC DNA]</scope>
    <source>
        <strain evidence="3 4">DSM 101727</strain>
    </source>
</reference>
<dbReference type="FunFam" id="3.40.50.720:FF:000084">
    <property type="entry name" value="Short-chain dehydrogenase reductase"/>
    <property type="match status" value="1"/>
</dbReference>
<keyword evidence="2" id="KW-0560">Oxidoreductase</keyword>
<protein>
    <submittedName>
        <fullName evidence="3">NAD(P)-dependent dehydrogenase (Short-subunit alcohol dehydrogenase family)</fullName>
    </submittedName>
</protein>
<comment type="caution">
    <text evidence="3">The sequence shown here is derived from an EMBL/GenBank/DDBJ whole genome shotgun (WGS) entry which is preliminary data.</text>
</comment>
<dbReference type="Proteomes" id="UP000294257">
    <property type="component" value="Unassembled WGS sequence"/>
</dbReference>
<dbReference type="InterPro" id="IPR036291">
    <property type="entry name" value="NAD(P)-bd_dom_sf"/>
</dbReference>
<dbReference type="InterPro" id="IPR002347">
    <property type="entry name" value="SDR_fam"/>
</dbReference>
<evidence type="ECO:0000256" key="2">
    <source>
        <dbReference type="ARBA" id="ARBA00023002"/>
    </source>
</evidence>
<evidence type="ECO:0000313" key="3">
    <source>
        <dbReference type="EMBL" id="RZS31369.1"/>
    </source>
</evidence>
<keyword evidence="4" id="KW-1185">Reference proteome</keyword>
<name>A0A4Q7KCW9_9PSEU</name>
<dbReference type="PANTHER" id="PTHR24321:SF8">
    <property type="entry name" value="ESTRADIOL 17-BETA-DEHYDROGENASE 8-RELATED"/>
    <property type="match status" value="1"/>
</dbReference>
<proteinExistence type="inferred from homology"/>
<dbReference type="PRINTS" id="PR00081">
    <property type="entry name" value="GDHRDH"/>
</dbReference>
<dbReference type="EMBL" id="SGWQ01000014">
    <property type="protein sequence ID" value="RZS31369.1"/>
    <property type="molecule type" value="Genomic_DNA"/>
</dbReference>
<evidence type="ECO:0000313" key="4">
    <source>
        <dbReference type="Proteomes" id="UP000294257"/>
    </source>
</evidence>
<dbReference type="RefSeq" id="WP_130348182.1">
    <property type="nucleotide sequence ID" value="NZ_SGWQ01000014.1"/>
</dbReference>
<dbReference type="GO" id="GO:0016491">
    <property type="term" value="F:oxidoreductase activity"/>
    <property type="evidence" value="ECO:0007669"/>
    <property type="project" value="UniProtKB-KW"/>
</dbReference>
<accession>A0A4Q7KCW9</accession>
<dbReference type="PRINTS" id="PR00080">
    <property type="entry name" value="SDRFAMILY"/>
</dbReference>
<organism evidence="3 4">
    <name type="scientific">Herbihabitans rhizosphaerae</name>
    <dbReference type="NCBI Taxonomy" id="1872711"/>
    <lineage>
        <taxon>Bacteria</taxon>
        <taxon>Bacillati</taxon>
        <taxon>Actinomycetota</taxon>
        <taxon>Actinomycetes</taxon>
        <taxon>Pseudonocardiales</taxon>
        <taxon>Pseudonocardiaceae</taxon>
        <taxon>Herbihabitans</taxon>
    </lineage>
</organism>
<sequence>MSSRLDSKVIVVTGGTSGIGRAVAERVASEGARVVLGARRKDVGEEVAAGIRARGGRAVFVPTDVTAPEEVAALVRTAVDEFGRLDGAFNNAGTVSAFGPVQDIDPDAWHAEIDANLTSVFHSMRHEIPAILESGGGAILNNASNLGVVGMPSVSPYVAAKHAVVGLTRAAALETAEQGVRVNALVTGGVDTPLFRSTMGTTPEDRAAIAALHPVNRIAEPEEIAAFAAFLLSDESTFVTGAALAVDGGFTTR</sequence>
<dbReference type="OrthoDB" id="517007at2"/>
<gene>
    <name evidence="3" type="ORF">EV193_11460</name>
</gene>